<dbReference type="RefSeq" id="WP_206824669.1">
    <property type="nucleotide sequence ID" value="NZ_JAEMWU010000003.1"/>
</dbReference>
<proteinExistence type="predicted"/>
<accession>A0A939DZI3</accession>
<evidence type="ECO:0000313" key="2">
    <source>
        <dbReference type="Proteomes" id="UP000664385"/>
    </source>
</evidence>
<dbReference type="EMBL" id="JAEMWU010000003">
    <property type="protein sequence ID" value="MBN8206863.1"/>
    <property type="molecule type" value="Genomic_DNA"/>
</dbReference>
<comment type="caution">
    <text evidence="1">The sequence shown here is derived from an EMBL/GenBank/DDBJ whole genome shotgun (WGS) entry which is preliminary data.</text>
</comment>
<name>A0A939DZI3_9MICO</name>
<dbReference type="SUPFAM" id="SSF69318">
    <property type="entry name" value="Integrin alpha N-terminal domain"/>
    <property type="match status" value="1"/>
</dbReference>
<protein>
    <submittedName>
        <fullName evidence="1">VCBS repeat-containing protein</fullName>
    </submittedName>
</protein>
<organism evidence="1 2">
    <name type="scientific">Microbacterium esteraromaticum</name>
    <dbReference type="NCBI Taxonomy" id="57043"/>
    <lineage>
        <taxon>Bacteria</taxon>
        <taxon>Bacillati</taxon>
        <taxon>Actinomycetota</taxon>
        <taxon>Actinomycetes</taxon>
        <taxon>Micrococcales</taxon>
        <taxon>Microbacteriaceae</taxon>
        <taxon>Microbacterium</taxon>
    </lineage>
</organism>
<dbReference type="AlphaFoldDB" id="A0A939DZI3"/>
<dbReference type="Proteomes" id="UP000664385">
    <property type="component" value="Unassembled WGS sequence"/>
</dbReference>
<reference evidence="1" key="1">
    <citation type="submission" date="2020-12" db="EMBL/GenBank/DDBJ databases">
        <title>PHA producing bacteria isolated from mangrove.</title>
        <authorList>
            <person name="Zheng W."/>
            <person name="Yu S."/>
            <person name="Huang Y."/>
        </authorList>
    </citation>
    <scope>NUCLEOTIDE SEQUENCE</scope>
    <source>
        <strain evidence="1">GN8-5</strain>
    </source>
</reference>
<dbReference type="InterPro" id="IPR028994">
    <property type="entry name" value="Integrin_alpha_N"/>
</dbReference>
<gene>
    <name evidence="1" type="ORF">JF543_12970</name>
</gene>
<sequence length="848" mass="90319">MYAQPTWADGGWGSSEDYETIQTADLDGDGDHELVGRSSPGLEAWDFDVTSGQWLPLVPPCLGDDCEIAWTDAKGWQRKEFFRTIGTGDITGDGKEEIFSRAPNGIQVAEYIPAGPGTGSGWHELDLVNFPDGQNDDIWGQASSYETIQAADLDGDGSAEIFGRSPTGVEILSFDGTRWSNSGFAGFTDSDGWSSREYYTTIQAADLFDTGSSVIFGRGRDGLEVWSLVGGKWQALDIADAPFTNAEGWTAPEHYETIQTADLDGDGDLEVFGRANAGIEAYALSLVYAKNGGITVEWSACGILDAFSNANGWTTHDNYATIQAADVDGDGREEVIGRHGSGMTVWGLQPAVKNCSQQKSQGKAAWVNEQDVAGPGFTNALGWNNASQYATIQVADVDGYMPNGSPGAQGATRAELIGRGPTGIQTYRFDAKAGSWGSPSATWPTWSGNAQTAYEELSQDATPQSCPGAGEPCDIRSLYGTLSSASAYQLKKNLPKAPAAGIPPAVWDDVRAQLTLELTWVYWVAQMREANYSIIQDTFADEATNTTAKHLWKAATDDAYDKTSHAIVADGVQLIAGIADAASNLAPGGEEAAMVAFGIIDAAVSYGMSLNDGASTFSGDLEKFTGDSNWLGKWRQTAQDTNEKVAAQIASDYGLLQAVGETYKKEVWTIPDASASGPTRLAADRAYSTWLWQSLTPSMPAPCDVLLNVSCGGWVIASCDTGQTCLPGFSYGLTDLACPSPVGVACSTRSDVLPGPVVLTSSDGQIYGVNAAPKYLMDQMLDEPSQSCLTRKWDEGCNLGVSAFDVAAGLNGWQYSCSLSVPDSSPPSDYPERVCTELFELRDAYGSR</sequence>
<evidence type="ECO:0000313" key="1">
    <source>
        <dbReference type="EMBL" id="MBN8206863.1"/>
    </source>
</evidence>